<sequence>MEKQQQHVELESGNSKIIDDCCKNPEQDKENNKATLFQASVNSIVLLIGLGTLSSAYAIERSGYFGLFVLLITASFYWCGSKLISKCLVHDPSLANYQDVATKAFPSWAPILVRTLFYLRILGTLTGYLVSMGDTLTHIFPSSRINVLGVIRGKALFTCMAFLLVLPTTWFRNLRTISYLTFWCGMSILATVVCLVVAGADYGIGFDQPVAVVNVKNLPLATGVYTFTFGSTPVLPNIQRSMENQGDFPKVMVISFATAITLNVIVGILGAIMFGSQTRPQVHLNMPPHLLPSKIAIWATFLTPVTQFALLLSPIAHELEQLLLPNLSDSRHSPKLGYLACVFLRTMILSGIALAAVLFPYFVNIIQLIGSSLNVTLCIIMPCLFYVKIFGDKVSRMEKAGLCAMVVLSAIAGITGATVSIKNLIHKQ</sequence>
<feature type="transmembrane region" description="Helical" evidence="6">
    <location>
        <begin position="220"/>
        <end position="239"/>
    </location>
</feature>
<dbReference type="PANTHER" id="PTHR22950:SF696">
    <property type="entry name" value="AMINO ACID TRANSPORTER TRANSMEMBRANE DOMAIN-CONTAINING PROTEIN"/>
    <property type="match status" value="1"/>
</dbReference>
<dbReference type="Gramene" id="EFJ34287">
    <property type="protein sequence ID" value="EFJ34287"/>
    <property type="gene ID" value="SELMODRAFT_405495"/>
</dbReference>
<dbReference type="AlphaFoldDB" id="D8QYR8"/>
<evidence type="ECO:0000256" key="5">
    <source>
        <dbReference type="ARBA" id="ARBA00023136"/>
    </source>
</evidence>
<dbReference type="EMBL" id="GL377569">
    <property type="protein sequence ID" value="EFJ34287.1"/>
    <property type="molecule type" value="Genomic_DNA"/>
</dbReference>
<feature type="domain" description="Amino acid transporter transmembrane" evidence="7">
    <location>
        <begin position="33"/>
        <end position="417"/>
    </location>
</feature>
<keyword evidence="2 6" id="KW-0812">Transmembrane</keyword>
<proteinExistence type="predicted"/>
<evidence type="ECO:0000256" key="2">
    <source>
        <dbReference type="ARBA" id="ARBA00022692"/>
    </source>
</evidence>
<keyword evidence="5 6" id="KW-0472">Membrane</keyword>
<evidence type="ECO:0000256" key="4">
    <source>
        <dbReference type="ARBA" id="ARBA00022989"/>
    </source>
</evidence>
<feature type="transmembrane region" description="Helical" evidence="6">
    <location>
        <begin position="63"/>
        <end position="80"/>
    </location>
</feature>
<dbReference type="Proteomes" id="UP000001514">
    <property type="component" value="Unassembled WGS sequence"/>
</dbReference>
<organism evidence="9">
    <name type="scientific">Selaginella moellendorffii</name>
    <name type="common">Spikemoss</name>
    <dbReference type="NCBI Taxonomy" id="88036"/>
    <lineage>
        <taxon>Eukaryota</taxon>
        <taxon>Viridiplantae</taxon>
        <taxon>Streptophyta</taxon>
        <taxon>Embryophyta</taxon>
        <taxon>Tracheophyta</taxon>
        <taxon>Lycopodiopsida</taxon>
        <taxon>Selaginellales</taxon>
        <taxon>Selaginellaceae</taxon>
        <taxon>Selaginella</taxon>
    </lineage>
</organism>
<feature type="transmembrane region" description="Helical" evidence="6">
    <location>
        <begin position="111"/>
        <end position="130"/>
    </location>
</feature>
<feature type="transmembrane region" description="Helical" evidence="6">
    <location>
        <begin position="36"/>
        <end position="57"/>
    </location>
</feature>
<evidence type="ECO:0000256" key="6">
    <source>
        <dbReference type="SAM" id="Phobius"/>
    </source>
</evidence>
<dbReference type="GO" id="GO:0005774">
    <property type="term" value="C:vacuolar membrane"/>
    <property type="evidence" value="ECO:0000318"/>
    <property type="project" value="GO_Central"/>
</dbReference>
<dbReference type="HOGENOM" id="CLU_009646_1_1_1"/>
<comment type="subcellular location">
    <subcellularLocation>
        <location evidence="1">Membrane</location>
        <topology evidence="1">Multi-pass membrane protein</topology>
    </subcellularLocation>
</comment>
<name>D8QYR8_SELML</name>
<feature type="transmembrane region" description="Helical" evidence="6">
    <location>
        <begin position="150"/>
        <end position="170"/>
    </location>
</feature>
<dbReference type="eggNOG" id="KOG1303">
    <property type="taxonomic scope" value="Eukaryota"/>
</dbReference>
<keyword evidence="3" id="KW-0029">Amino-acid transport</keyword>
<keyword evidence="4 6" id="KW-1133">Transmembrane helix</keyword>
<dbReference type="OMA" id="IMFESIF"/>
<evidence type="ECO:0000256" key="3">
    <source>
        <dbReference type="ARBA" id="ARBA00022970"/>
    </source>
</evidence>
<keyword evidence="3" id="KW-0813">Transport</keyword>
<keyword evidence="9" id="KW-1185">Reference proteome</keyword>
<dbReference type="GO" id="GO:0015179">
    <property type="term" value="F:L-amino acid transmembrane transporter activity"/>
    <property type="evidence" value="ECO:0000318"/>
    <property type="project" value="GO_Central"/>
</dbReference>
<dbReference type="Pfam" id="PF01490">
    <property type="entry name" value="Aa_trans"/>
    <property type="match status" value="1"/>
</dbReference>
<feature type="transmembrane region" description="Helical" evidence="6">
    <location>
        <begin position="251"/>
        <end position="275"/>
    </location>
</feature>
<accession>D8QYR8</accession>
<evidence type="ECO:0000256" key="1">
    <source>
        <dbReference type="ARBA" id="ARBA00004141"/>
    </source>
</evidence>
<gene>
    <name evidence="8" type="ORF">SELMODRAFT_405495</name>
</gene>
<evidence type="ECO:0000259" key="7">
    <source>
        <dbReference type="Pfam" id="PF01490"/>
    </source>
</evidence>
<dbReference type="InterPro" id="IPR013057">
    <property type="entry name" value="AA_transpt_TM"/>
</dbReference>
<evidence type="ECO:0000313" key="8">
    <source>
        <dbReference type="EMBL" id="EFJ34287.1"/>
    </source>
</evidence>
<feature type="transmembrane region" description="Helical" evidence="6">
    <location>
        <begin position="295"/>
        <end position="315"/>
    </location>
</feature>
<feature type="transmembrane region" description="Helical" evidence="6">
    <location>
        <begin position="177"/>
        <end position="200"/>
    </location>
</feature>
<dbReference type="KEGG" id="smo:SELMODRAFT_405495"/>
<feature type="transmembrane region" description="Helical" evidence="6">
    <location>
        <begin position="365"/>
        <end position="387"/>
    </location>
</feature>
<evidence type="ECO:0000313" key="9">
    <source>
        <dbReference type="Proteomes" id="UP000001514"/>
    </source>
</evidence>
<feature type="transmembrane region" description="Helical" evidence="6">
    <location>
        <begin position="399"/>
        <end position="421"/>
    </location>
</feature>
<dbReference type="GO" id="GO:0003333">
    <property type="term" value="P:amino acid transmembrane transport"/>
    <property type="evidence" value="ECO:0000318"/>
    <property type="project" value="GO_Central"/>
</dbReference>
<dbReference type="InParanoid" id="D8QYR8"/>
<feature type="transmembrane region" description="Helical" evidence="6">
    <location>
        <begin position="336"/>
        <end position="359"/>
    </location>
</feature>
<reference evidence="8 9" key="1">
    <citation type="journal article" date="2011" name="Science">
        <title>The Selaginella genome identifies genetic changes associated with the evolution of vascular plants.</title>
        <authorList>
            <person name="Banks J.A."/>
            <person name="Nishiyama T."/>
            <person name="Hasebe M."/>
            <person name="Bowman J.L."/>
            <person name="Gribskov M."/>
            <person name="dePamphilis C."/>
            <person name="Albert V.A."/>
            <person name="Aono N."/>
            <person name="Aoyama T."/>
            <person name="Ambrose B.A."/>
            <person name="Ashton N.W."/>
            <person name="Axtell M.J."/>
            <person name="Barker E."/>
            <person name="Barker M.S."/>
            <person name="Bennetzen J.L."/>
            <person name="Bonawitz N.D."/>
            <person name="Chapple C."/>
            <person name="Cheng C."/>
            <person name="Correa L.G."/>
            <person name="Dacre M."/>
            <person name="DeBarry J."/>
            <person name="Dreyer I."/>
            <person name="Elias M."/>
            <person name="Engstrom E.M."/>
            <person name="Estelle M."/>
            <person name="Feng L."/>
            <person name="Finet C."/>
            <person name="Floyd S.K."/>
            <person name="Frommer W.B."/>
            <person name="Fujita T."/>
            <person name="Gramzow L."/>
            <person name="Gutensohn M."/>
            <person name="Harholt J."/>
            <person name="Hattori M."/>
            <person name="Heyl A."/>
            <person name="Hirai T."/>
            <person name="Hiwatashi Y."/>
            <person name="Ishikawa M."/>
            <person name="Iwata M."/>
            <person name="Karol K.G."/>
            <person name="Koehler B."/>
            <person name="Kolukisaoglu U."/>
            <person name="Kubo M."/>
            <person name="Kurata T."/>
            <person name="Lalonde S."/>
            <person name="Li K."/>
            <person name="Li Y."/>
            <person name="Litt A."/>
            <person name="Lyons E."/>
            <person name="Manning G."/>
            <person name="Maruyama T."/>
            <person name="Michael T.P."/>
            <person name="Mikami K."/>
            <person name="Miyazaki S."/>
            <person name="Morinaga S."/>
            <person name="Murata T."/>
            <person name="Mueller-Roeber B."/>
            <person name="Nelson D.R."/>
            <person name="Obara M."/>
            <person name="Oguri Y."/>
            <person name="Olmstead R.G."/>
            <person name="Onodera N."/>
            <person name="Petersen B.L."/>
            <person name="Pils B."/>
            <person name="Prigge M."/>
            <person name="Rensing S.A."/>
            <person name="Riano-Pachon D.M."/>
            <person name="Roberts A.W."/>
            <person name="Sato Y."/>
            <person name="Scheller H.V."/>
            <person name="Schulz B."/>
            <person name="Schulz C."/>
            <person name="Shakirov E.V."/>
            <person name="Shibagaki N."/>
            <person name="Shinohara N."/>
            <person name="Shippen D.E."/>
            <person name="Soerensen I."/>
            <person name="Sotooka R."/>
            <person name="Sugimoto N."/>
            <person name="Sugita M."/>
            <person name="Sumikawa N."/>
            <person name="Tanurdzic M."/>
            <person name="Theissen G."/>
            <person name="Ulvskov P."/>
            <person name="Wakazuki S."/>
            <person name="Weng J.K."/>
            <person name="Willats W.W."/>
            <person name="Wipf D."/>
            <person name="Wolf P.G."/>
            <person name="Yang L."/>
            <person name="Zimmer A.D."/>
            <person name="Zhu Q."/>
            <person name="Mitros T."/>
            <person name="Hellsten U."/>
            <person name="Loque D."/>
            <person name="Otillar R."/>
            <person name="Salamov A."/>
            <person name="Schmutz J."/>
            <person name="Shapiro H."/>
            <person name="Lindquist E."/>
            <person name="Lucas S."/>
            <person name="Rokhsar D."/>
            <person name="Grigoriev I.V."/>
        </authorList>
    </citation>
    <scope>NUCLEOTIDE SEQUENCE [LARGE SCALE GENOMIC DNA]</scope>
</reference>
<dbReference type="PANTHER" id="PTHR22950">
    <property type="entry name" value="AMINO ACID TRANSPORTER"/>
    <property type="match status" value="1"/>
</dbReference>
<protein>
    <recommendedName>
        <fullName evidence="7">Amino acid transporter transmembrane domain-containing protein</fullName>
    </recommendedName>
</protein>